<name>A0ABN2VP30_9ACTN</name>
<evidence type="ECO:0000259" key="13">
    <source>
        <dbReference type="Pfam" id="PF21185"/>
    </source>
</evidence>
<comment type="subunit">
    <text evidence="11">Heterotrimer of RecB, RecC and RecD. All subunits contribute to DNA-binding.</text>
</comment>
<evidence type="ECO:0000256" key="1">
    <source>
        <dbReference type="ARBA" id="ARBA00022722"/>
    </source>
</evidence>
<dbReference type="InterPro" id="IPR041851">
    <property type="entry name" value="RecD_N_sf"/>
</dbReference>
<dbReference type="Proteomes" id="UP001501480">
    <property type="component" value="Unassembled WGS sequence"/>
</dbReference>
<dbReference type="NCBIfam" id="TIGR01447">
    <property type="entry name" value="recD"/>
    <property type="match status" value="1"/>
</dbReference>
<dbReference type="Gene3D" id="1.10.10.1020">
    <property type="entry name" value="RecBCD complex, subunit RecD, N-terminal domain"/>
    <property type="match status" value="1"/>
</dbReference>
<feature type="domain" description="RecBCD enzyme subunit RecD N-terminal" evidence="13">
    <location>
        <begin position="35"/>
        <end position="123"/>
    </location>
</feature>
<keyword evidence="9 11" id="KW-0234">DNA repair</keyword>
<keyword evidence="4 11" id="KW-0378">Hydrolase</keyword>
<evidence type="ECO:0000256" key="3">
    <source>
        <dbReference type="ARBA" id="ARBA00022763"/>
    </source>
</evidence>
<dbReference type="SUPFAM" id="SSF52540">
    <property type="entry name" value="P-loop containing nucleoside triphosphate hydrolases"/>
    <property type="match status" value="2"/>
</dbReference>
<keyword evidence="5 11" id="KW-0347">Helicase</keyword>
<dbReference type="HAMAP" id="MF_01487">
    <property type="entry name" value="RecD"/>
    <property type="match status" value="1"/>
</dbReference>
<comment type="catalytic activity">
    <reaction evidence="11">
        <text>ATP + H2O = ADP + phosphate + H(+)</text>
        <dbReference type="Rhea" id="RHEA:13065"/>
        <dbReference type="ChEBI" id="CHEBI:15377"/>
        <dbReference type="ChEBI" id="CHEBI:15378"/>
        <dbReference type="ChEBI" id="CHEBI:30616"/>
        <dbReference type="ChEBI" id="CHEBI:43474"/>
        <dbReference type="ChEBI" id="CHEBI:456216"/>
        <dbReference type="EC" id="5.6.2.3"/>
    </reaction>
</comment>
<dbReference type="Pfam" id="PF21185">
    <property type="entry name" value="RecD_N"/>
    <property type="match status" value="1"/>
</dbReference>
<dbReference type="CDD" id="cd17933">
    <property type="entry name" value="DEXSc_RecD-like"/>
    <property type="match status" value="1"/>
</dbReference>
<dbReference type="EMBL" id="BAAAPY010000001">
    <property type="protein sequence ID" value="GAA2068310.1"/>
    <property type="molecule type" value="Genomic_DNA"/>
</dbReference>
<dbReference type="CDD" id="cd18809">
    <property type="entry name" value="SF1_C_RecD"/>
    <property type="match status" value="1"/>
</dbReference>
<keyword evidence="10 11" id="KW-0413">Isomerase</keyword>
<comment type="function">
    <text evidence="11">A helicase/nuclease that prepares dsDNA breaks (DSB) for recombinational DNA repair. Binds to DSBs and unwinds DNA via a highly rapid and processive ATP-dependent bidirectional helicase activity. Unwinds dsDNA until it encounters a Chi (crossover hotspot instigator) sequence from the 3' direction. Cuts ssDNA a few nucleotides 3' to the Chi site. The properties and activities of the enzyme are changed at Chi. The Chi-altered holoenzyme produces a long 3'-ssDNA overhang and facilitates RecA-binding to the ssDNA for homologous DNA recombination and repair. Holoenzyme degrades any linearized DNA that is unable to undergo homologous recombination. In the holoenzyme this subunit has ssDNA-dependent ATPase and 5'-3' helicase activity. When added to pre-assembled RecBC greatly stimulates nuclease activity and augments holoenzyme processivity. Negatively regulates the RecA-loading ability of RecBCD.</text>
</comment>
<gene>
    <name evidence="11 14" type="primary">recD</name>
    <name evidence="14" type="ORF">GCM10009821_00030</name>
</gene>
<proteinExistence type="inferred from homology"/>
<dbReference type="InterPro" id="IPR027785">
    <property type="entry name" value="UvrD-like_helicase_C"/>
</dbReference>
<evidence type="ECO:0000313" key="14">
    <source>
        <dbReference type="EMBL" id="GAA2068310.1"/>
    </source>
</evidence>
<reference evidence="14 15" key="1">
    <citation type="journal article" date="2019" name="Int. J. Syst. Evol. Microbiol.">
        <title>The Global Catalogue of Microorganisms (GCM) 10K type strain sequencing project: providing services to taxonomists for standard genome sequencing and annotation.</title>
        <authorList>
            <consortium name="The Broad Institute Genomics Platform"/>
            <consortium name="The Broad Institute Genome Sequencing Center for Infectious Disease"/>
            <person name="Wu L."/>
            <person name="Ma J."/>
        </authorList>
    </citation>
    <scope>NUCLEOTIDE SEQUENCE [LARGE SCALE GENOMIC DNA]</scope>
    <source>
        <strain evidence="14 15">JCM 15749</strain>
    </source>
</reference>
<feature type="binding site" evidence="11">
    <location>
        <begin position="197"/>
        <end position="204"/>
    </location>
    <ligand>
        <name>ATP</name>
        <dbReference type="ChEBI" id="CHEBI:30616"/>
    </ligand>
</feature>
<comment type="miscellaneous">
    <text evidence="11">In the RecBCD complex, RecB has a slow 3'-5' helicase, an exonuclease activity and loads RecA onto ssDNA, RecD has a fast 5'-3' helicase activity, while RecC stimulates the ATPase and processivity of the RecB helicase and contributes to recognition of the Chi site.</text>
</comment>
<keyword evidence="2 11" id="KW-0547">Nucleotide-binding</keyword>
<keyword evidence="15" id="KW-1185">Reference proteome</keyword>
<dbReference type="PANTHER" id="PTHR43788">
    <property type="entry name" value="DNA2/NAM7 HELICASE FAMILY MEMBER"/>
    <property type="match status" value="1"/>
</dbReference>
<dbReference type="InterPro" id="IPR049550">
    <property type="entry name" value="RecD_N"/>
</dbReference>
<dbReference type="Pfam" id="PF13538">
    <property type="entry name" value="UvrD_C_2"/>
    <property type="match status" value="1"/>
</dbReference>
<comment type="similarity">
    <text evidence="11">Belongs to the RecD family.</text>
</comment>
<evidence type="ECO:0000256" key="7">
    <source>
        <dbReference type="ARBA" id="ARBA00022840"/>
    </source>
</evidence>
<dbReference type="EC" id="5.6.2.3" evidence="11"/>
<evidence type="ECO:0000256" key="4">
    <source>
        <dbReference type="ARBA" id="ARBA00022801"/>
    </source>
</evidence>
<comment type="caution">
    <text evidence="14">The sequence shown here is derived from an EMBL/GenBank/DDBJ whole genome shotgun (WGS) entry which is preliminary data.</text>
</comment>
<evidence type="ECO:0000256" key="6">
    <source>
        <dbReference type="ARBA" id="ARBA00022839"/>
    </source>
</evidence>
<dbReference type="Gene3D" id="3.40.50.300">
    <property type="entry name" value="P-loop containing nucleotide triphosphate hydrolases"/>
    <property type="match status" value="3"/>
</dbReference>
<dbReference type="InterPro" id="IPR006344">
    <property type="entry name" value="RecD"/>
</dbReference>
<evidence type="ECO:0000256" key="8">
    <source>
        <dbReference type="ARBA" id="ARBA00023125"/>
    </source>
</evidence>
<protein>
    <recommendedName>
        <fullName evidence="11">RecBCD enzyme subunit RecD</fullName>
        <ecNumber evidence="11">5.6.2.3</ecNumber>
    </recommendedName>
    <alternativeName>
        <fullName evidence="11">DNA 5'-3' helicase subunit RecD</fullName>
    </alternativeName>
    <alternativeName>
        <fullName evidence="11">Exonuclease V subunit RecD</fullName>
        <shortName evidence="11">ExoV subunit RecD</shortName>
    </alternativeName>
    <alternativeName>
        <fullName evidence="11">Helicase/nuclease RecBCD subunit RecD</fullName>
    </alternativeName>
</protein>
<accession>A0ABN2VP30</accession>
<dbReference type="PANTHER" id="PTHR43788:SF6">
    <property type="entry name" value="DNA HELICASE B"/>
    <property type="match status" value="1"/>
</dbReference>
<evidence type="ECO:0000256" key="2">
    <source>
        <dbReference type="ARBA" id="ARBA00022741"/>
    </source>
</evidence>
<evidence type="ECO:0000256" key="10">
    <source>
        <dbReference type="ARBA" id="ARBA00023235"/>
    </source>
</evidence>
<dbReference type="InterPro" id="IPR050534">
    <property type="entry name" value="Coronavir_polyprotein_1ab"/>
</dbReference>
<feature type="domain" description="UvrD-like helicase C-terminal" evidence="12">
    <location>
        <begin position="528"/>
        <end position="575"/>
    </location>
</feature>
<organism evidence="14 15">
    <name type="scientific">Aeromicrobium halocynthiae</name>
    <dbReference type="NCBI Taxonomy" id="560557"/>
    <lineage>
        <taxon>Bacteria</taxon>
        <taxon>Bacillati</taxon>
        <taxon>Actinomycetota</taxon>
        <taxon>Actinomycetes</taxon>
        <taxon>Propionibacteriales</taxon>
        <taxon>Nocardioidaceae</taxon>
        <taxon>Aeromicrobium</taxon>
    </lineage>
</organism>
<dbReference type="InterPro" id="IPR027417">
    <property type="entry name" value="P-loop_NTPase"/>
</dbReference>
<evidence type="ECO:0000256" key="9">
    <source>
        <dbReference type="ARBA" id="ARBA00023204"/>
    </source>
</evidence>
<keyword evidence="7 11" id="KW-0067">ATP-binding</keyword>
<evidence type="ECO:0000313" key="15">
    <source>
        <dbReference type="Proteomes" id="UP001501480"/>
    </source>
</evidence>
<keyword evidence="8 11" id="KW-0238">DNA-binding</keyword>
<keyword evidence="6 11" id="KW-0269">Exonuclease</keyword>
<keyword evidence="3 11" id="KW-0227">DNA damage</keyword>
<dbReference type="RefSeq" id="WP_344322807.1">
    <property type="nucleotide sequence ID" value="NZ_BAAAPY010000001.1"/>
</dbReference>
<evidence type="ECO:0000259" key="12">
    <source>
        <dbReference type="Pfam" id="PF13538"/>
    </source>
</evidence>
<evidence type="ECO:0000256" key="11">
    <source>
        <dbReference type="HAMAP-Rule" id="MF_01487"/>
    </source>
</evidence>
<dbReference type="Pfam" id="PF13245">
    <property type="entry name" value="AAA_19"/>
    <property type="match status" value="1"/>
</dbReference>
<sequence length="606" mass="63787">MSETPVEAGLPMPDPHGAERVRGASGVLALLNAADILAAADVHVATRVSALLDVGDEAAVLALALTVRAARLGSSCLRLETVAAELGPELERHVPREQWPADLWPDGWWDRVVASALVTSPDAVLVAEAPLLTLQRYHRLEVSLSDRLAARAVAPVPELDTERLGTDLDRLFEAETFADQRAAAELVARSSTSVVTGGPGTGKTTTIARVLAALAGQHGTDREGRERPLSVALAAPTGKAAARMREAVAQAAEADVFTPAEREWLATLDAVTLHRLLGPRPDSRSSFVHHAGQKLAHDVVVVDETSMVSLLMMERLVQATSADTRLVLVGDADQLASVEAGAVLRDVAEGLQAAPHPAVATLRTGHRFTGAVGALASAVVGGDAEATLALLRSDDPGAPRLVDHDAVQDVVAGLPVQQARSLAAAAADGDAAAGLVALGSHRLLCAHRDGPWGLRPWNEALEREVRGFADPSRPWFVGRPVLVTRNDPGLGVHNGDTGLTVERDGRLVVELDTGRSVAASRLPAVQTAYASTVHRSQGSEYAHVTVLLPQDDSPILTRELLYTAITRTRGGLTVVADEDTIRRAVERRTARASGIARRLSARLGGS</sequence>
<keyword evidence="1 11" id="KW-0540">Nuclease</keyword>
<evidence type="ECO:0000256" key="5">
    <source>
        <dbReference type="ARBA" id="ARBA00022806"/>
    </source>
</evidence>